<dbReference type="Pfam" id="PF03704">
    <property type="entry name" value="BTAD"/>
    <property type="match status" value="1"/>
</dbReference>
<dbReference type="Gene3D" id="1.25.40.10">
    <property type="entry name" value="Tetratricopeptide repeat domain"/>
    <property type="match status" value="2"/>
</dbReference>
<evidence type="ECO:0000256" key="1">
    <source>
        <dbReference type="ARBA" id="ARBA00005820"/>
    </source>
</evidence>
<dbReference type="RefSeq" id="WP_149852542.1">
    <property type="nucleotide sequence ID" value="NZ_VUOB01000052.1"/>
</dbReference>
<evidence type="ECO:0000256" key="3">
    <source>
        <dbReference type="ARBA" id="ARBA00023125"/>
    </source>
</evidence>
<dbReference type="EMBL" id="VUOB01000052">
    <property type="protein sequence ID" value="KAA2256353.1"/>
    <property type="molecule type" value="Genomic_DNA"/>
</dbReference>
<dbReference type="GO" id="GO:0043531">
    <property type="term" value="F:ADP binding"/>
    <property type="evidence" value="ECO:0007669"/>
    <property type="project" value="InterPro"/>
</dbReference>
<dbReference type="GO" id="GO:0000160">
    <property type="term" value="P:phosphorelay signal transduction system"/>
    <property type="evidence" value="ECO:0007669"/>
    <property type="project" value="InterPro"/>
</dbReference>
<dbReference type="Pfam" id="PF00486">
    <property type="entry name" value="Trans_reg_C"/>
    <property type="match status" value="1"/>
</dbReference>
<dbReference type="InterPro" id="IPR011990">
    <property type="entry name" value="TPR-like_helical_dom_sf"/>
</dbReference>
<dbReference type="SUPFAM" id="SSF46894">
    <property type="entry name" value="C-terminal effector domain of the bipartite response regulators"/>
    <property type="match status" value="1"/>
</dbReference>
<dbReference type="PANTHER" id="PTHR35807">
    <property type="entry name" value="TRANSCRIPTIONAL REGULATOR REDD-RELATED"/>
    <property type="match status" value="1"/>
</dbReference>
<dbReference type="InterPro" id="IPR001867">
    <property type="entry name" value="OmpR/PhoB-type_DNA-bd"/>
</dbReference>
<dbReference type="SMART" id="SM00862">
    <property type="entry name" value="Trans_reg_C"/>
    <property type="match status" value="1"/>
</dbReference>
<organism evidence="8 9">
    <name type="scientific">Solihabitans fulvus</name>
    <dbReference type="NCBI Taxonomy" id="1892852"/>
    <lineage>
        <taxon>Bacteria</taxon>
        <taxon>Bacillati</taxon>
        <taxon>Actinomycetota</taxon>
        <taxon>Actinomycetes</taxon>
        <taxon>Pseudonocardiales</taxon>
        <taxon>Pseudonocardiaceae</taxon>
        <taxon>Solihabitans</taxon>
    </lineage>
</organism>
<keyword evidence="2" id="KW-0805">Transcription regulation</keyword>
<feature type="repeat" description="TPR" evidence="5">
    <location>
        <begin position="793"/>
        <end position="826"/>
    </location>
</feature>
<dbReference type="CDD" id="cd15831">
    <property type="entry name" value="BTAD"/>
    <property type="match status" value="1"/>
</dbReference>
<evidence type="ECO:0000313" key="9">
    <source>
        <dbReference type="Proteomes" id="UP000323454"/>
    </source>
</evidence>
<dbReference type="SMART" id="SM00028">
    <property type="entry name" value="TPR"/>
    <property type="match status" value="5"/>
</dbReference>
<feature type="DNA-binding region" description="OmpR/PhoB-type" evidence="6">
    <location>
        <begin position="1"/>
        <end position="94"/>
    </location>
</feature>
<comment type="similarity">
    <text evidence="1">Belongs to the AfsR/DnrI/RedD regulatory family.</text>
</comment>
<reference evidence="8 9" key="1">
    <citation type="submission" date="2019-09" db="EMBL/GenBank/DDBJ databases">
        <title>Goodfellowia gen. nov., a new genus of the Pseudonocardineae related to Actinoalloteichus, containing Goodfellowia coeruleoviolacea gen. nov., comb. nov. gen. nov., comb. nov.</title>
        <authorList>
            <person name="Labeda D."/>
        </authorList>
    </citation>
    <scope>NUCLEOTIDE SEQUENCE [LARGE SCALE GENOMIC DNA]</scope>
    <source>
        <strain evidence="8 9">AN110305</strain>
    </source>
</reference>
<dbReference type="PANTHER" id="PTHR35807:SF1">
    <property type="entry name" value="TRANSCRIPTIONAL REGULATOR REDD"/>
    <property type="match status" value="1"/>
</dbReference>
<evidence type="ECO:0000256" key="5">
    <source>
        <dbReference type="PROSITE-ProRule" id="PRU00339"/>
    </source>
</evidence>
<evidence type="ECO:0000256" key="4">
    <source>
        <dbReference type="ARBA" id="ARBA00023163"/>
    </source>
</evidence>
<dbReference type="Gene3D" id="1.10.8.430">
    <property type="entry name" value="Helical domain of apoptotic protease-activating factors"/>
    <property type="match status" value="1"/>
</dbReference>
<dbReference type="PROSITE" id="PS51755">
    <property type="entry name" value="OMPR_PHOB"/>
    <property type="match status" value="1"/>
</dbReference>
<keyword evidence="4" id="KW-0804">Transcription</keyword>
<dbReference type="InterPro" id="IPR051677">
    <property type="entry name" value="AfsR-DnrI-RedD_regulator"/>
</dbReference>
<evidence type="ECO:0000256" key="2">
    <source>
        <dbReference type="ARBA" id="ARBA00023015"/>
    </source>
</evidence>
<evidence type="ECO:0000313" key="8">
    <source>
        <dbReference type="EMBL" id="KAA2256353.1"/>
    </source>
</evidence>
<dbReference type="InterPro" id="IPR016032">
    <property type="entry name" value="Sig_transdc_resp-reg_C-effctor"/>
</dbReference>
<dbReference type="InterPro" id="IPR042197">
    <property type="entry name" value="Apaf_helical"/>
</dbReference>
<dbReference type="Pfam" id="PF13424">
    <property type="entry name" value="TPR_12"/>
    <property type="match status" value="2"/>
</dbReference>
<dbReference type="Gene3D" id="1.10.10.10">
    <property type="entry name" value="Winged helix-like DNA-binding domain superfamily/Winged helix DNA-binding domain"/>
    <property type="match status" value="2"/>
</dbReference>
<evidence type="ECO:0000256" key="6">
    <source>
        <dbReference type="PROSITE-ProRule" id="PRU01091"/>
    </source>
</evidence>
<dbReference type="PROSITE" id="PS50005">
    <property type="entry name" value="TPR"/>
    <property type="match status" value="1"/>
</dbReference>
<feature type="domain" description="OmpR/PhoB-type" evidence="7">
    <location>
        <begin position="1"/>
        <end position="94"/>
    </location>
</feature>
<comment type="caution">
    <text evidence="8">The sequence shown here is derived from an EMBL/GenBank/DDBJ whole genome shotgun (WGS) entry which is preliminary data.</text>
</comment>
<gene>
    <name evidence="8" type="ORF">F0L68_26595</name>
</gene>
<dbReference type="SUPFAM" id="SSF52540">
    <property type="entry name" value="P-loop containing nucleoside triphosphate hydrolases"/>
    <property type="match status" value="1"/>
</dbReference>
<name>A0A5B2WWH8_9PSEU</name>
<dbReference type="InterPro" id="IPR036388">
    <property type="entry name" value="WH-like_DNA-bd_sf"/>
</dbReference>
<accession>A0A5B2WWH8</accession>
<proteinExistence type="inferred from homology"/>
<dbReference type="OrthoDB" id="581105at2"/>
<dbReference type="InterPro" id="IPR005158">
    <property type="entry name" value="BTAD"/>
</dbReference>
<dbReference type="InterPro" id="IPR019734">
    <property type="entry name" value="TPR_rpt"/>
</dbReference>
<keyword evidence="9" id="KW-1185">Reference proteome</keyword>
<sequence>MEFRILGSVEVSGTAGTARLAGSRQLTLLSTLLLHANHVVPVDQLTDALWHDAPPANAAAALRTYVFRLRRVLAATEPGADRRITFTAGYRLRTEAGELDLEVFRDHVRRARAADRPSDAAEEFRSALALWRGPACGGVASRQVRTRAARLEEERLTALEARIDTDLALGRHAELVPELRDLVAAHRFRERLHGDLILALHGSGRRAEALHAFRTVQQTLVEELGVDPGTQLRELHQRILRRDPELTASPSADPPLRRNDLPHDIIDFTGRDTDLAGLLAVLPEDDASGAAVVIQAIDGMAGIGKTALAIHAAHHLAGRYPDAQLFIDLHGHTPDHRATEPVTALDALLRAVGVPGSRIPQDLDERSALWRSELAERKALVVLDNAATAAQVRPLLLGASGCLVLVTSRRRLSDLDAASVVSLDVLPVDDATDLFARVVGHDRAAAEPEQVRAVVALCGQLPLAIRIAAARLRNRPAWTVAHLAHRLSERRQRLTELTIEDSGVTTAFELSYHQLTAEQRRLFRLLGLVPGADFDACVAAALTGTGQEDAERLLEELVDMHLLQQDIPGRYRFHDLLRQHAADCADRDEPEQGRTDALRLAFEWCLHSASAADRALTMRPRRRFVQLAPPRGACPPMAFASRDRALDWCEVERANLVAAIGRAAELDEHETVGKLALLLSGFFNLRKHWDDWISTHGLALTAFRRLGDREREALVLGKLGIAYEDLRQFDRALDCLGQAKDIARATGDRWTEGATLVNLGRLYHGLGQVDQALDHHRLALVACRETNDVHGEAATLNNIGDCLRELRRYPEAVDYLHQALTLARDTDNRYIEGFALHNLGEAHHHLRRFPEAVGYLRRALDVFRQSDNRYLEAFSLHILGAVLRATGRQDSAREAWLKAVTIFEDLGAPETEDVRASLAGLDSPE</sequence>
<reference evidence="8 9" key="2">
    <citation type="submission" date="2019-09" db="EMBL/GenBank/DDBJ databases">
        <authorList>
            <person name="Jin C."/>
        </authorList>
    </citation>
    <scope>NUCLEOTIDE SEQUENCE [LARGE SCALE GENOMIC DNA]</scope>
    <source>
        <strain evidence="8 9">AN110305</strain>
    </source>
</reference>
<dbReference type="SMART" id="SM01043">
    <property type="entry name" value="BTAD"/>
    <property type="match status" value="1"/>
</dbReference>
<keyword evidence="5" id="KW-0802">TPR repeat</keyword>
<keyword evidence="3 6" id="KW-0238">DNA-binding</keyword>
<dbReference type="Proteomes" id="UP000323454">
    <property type="component" value="Unassembled WGS sequence"/>
</dbReference>
<evidence type="ECO:0000259" key="7">
    <source>
        <dbReference type="PROSITE" id="PS51755"/>
    </source>
</evidence>
<dbReference type="PRINTS" id="PR00364">
    <property type="entry name" value="DISEASERSIST"/>
</dbReference>
<dbReference type="SUPFAM" id="SSF48452">
    <property type="entry name" value="TPR-like"/>
    <property type="match status" value="2"/>
</dbReference>
<dbReference type="InterPro" id="IPR027417">
    <property type="entry name" value="P-loop_NTPase"/>
</dbReference>
<dbReference type="GO" id="GO:0003677">
    <property type="term" value="F:DNA binding"/>
    <property type="evidence" value="ECO:0007669"/>
    <property type="project" value="UniProtKB-UniRule"/>
</dbReference>
<dbReference type="Gene3D" id="3.40.50.300">
    <property type="entry name" value="P-loop containing nucleotide triphosphate hydrolases"/>
    <property type="match status" value="1"/>
</dbReference>
<protein>
    <submittedName>
        <fullName evidence="8">Tetratricopeptide repeat protein</fullName>
    </submittedName>
</protein>
<dbReference type="GO" id="GO:0006355">
    <property type="term" value="P:regulation of DNA-templated transcription"/>
    <property type="evidence" value="ECO:0007669"/>
    <property type="project" value="InterPro"/>
</dbReference>
<dbReference type="AlphaFoldDB" id="A0A5B2WWH8"/>